<comment type="function">
    <text evidence="10">Mannosylates Man(2)GlcNAc(2)-dolichol diphosphate and Man(1)GlcNAc(2)-dolichol diphosphate to form Man(3)GlcNAc(2)-dolichol diphosphate.</text>
</comment>
<feature type="domain" description="Glycosyl transferase family 1" evidence="11">
    <location>
        <begin position="220"/>
        <end position="400"/>
    </location>
</feature>
<evidence type="ECO:0000256" key="1">
    <source>
        <dbReference type="ARBA" id="ARBA00004922"/>
    </source>
</evidence>
<keyword evidence="7 10" id="KW-0472">Membrane</keyword>
<comment type="pathway">
    <text evidence="1 10">Protein modification; protein glycosylation.</text>
</comment>
<evidence type="ECO:0000259" key="11">
    <source>
        <dbReference type="Pfam" id="PF00534"/>
    </source>
</evidence>
<protein>
    <recommendedName>
        <fullName evidence="10">Alpha-1,3/1,6-mannosyltransferase ALG2</fullName>
        <ecNumber evidence="10">2.4.1.132</ecNumber>
        <ecNumber evidence="10">2.4.1.257</ecNumber>
    </recommendedName>
    <alternativeName>
        <fullName evidence="10">GDP-Man:Man(1)GlcNAc(2)-PP-Dol alpha-1,3-mannosyltransferase</fullName>
    </alternativeName>
</protein>
<evidence type="ECO:0000256" key="4">
    <source>
        <dbReference type="ARBA" id="ARBA00022692"/>
    </source>
</evidence>
<name>A0A6G1SRG3_9ACAR</name>
<dbReference type="SUPFAM" id="SSF53756">
    <property type="entry name" value="UDP-Glycosyltransferase/glycogen phosphorylase"/>
    <property type="match status" value="1"/>
</dbReference>
<evidence type="ECO:0000256" key="5">
    <source>
        <dbReference type="ARBA" id="ARBA00022824"/>
    </source>
</evidence>
<sequence>MPIIKQHRVAVIHPDLGVGGAERLIVDASKALKECGHQVTIYTGYHDRMRCFDETRDGTLNTVTLGQWIPRTIFGRFHALMAYLKMIYIAFYLLFFSNYDLVLCDQVSACIPFLRLNLWANPKIIFYCHFPDQLLTKRESLMKAAYRKPLDLFEEWSTSLADSILVNSKFTRNVVQQTFKSLRNRELIVLYPCVDLDHFIKNKPSDDDCETIFKDYDSVPREKFIYLSLNRFERKKALATAIESLSVCLFKLKHEQDKLQLNEKGNKKEGMHLIVAGGYDSRLKDSVDYYAELKQLTQDLDLVPNVTFIESPSDGDKLKLLQICNAVVYTPENEHFGIVPLEAMAMSRPVIASASGGPLETIEDGVNGFLCSHDNDDSFPNAMLELYADQVKSDAMGSRGFIRVKKDFSYQAFRDHLNRVCFPPGTHAS</sequence>
<dbReference type="Pfam" id="PF13439">
    <property type="entry name" value="Glyco_transf_4"/>
    <property type="match status" value="1"/>
</dbReference>
<dbReference type="GO" id="GO:0102704">
    <property type="term" value="F:GDP-Man:Man(2)GlcNAc(2)-PP-Dol alpha-1,6-mannosyltransferase activity"/>
    <property type="evidence" value="ECO:0007669"/>
    <property type="project" value="UniProtKB-UniRule"/>
</dbReference>
<dbReference type="GO" id="GO:0004378">
    <property type="term" value="F:GDP-Man:Man(1)GlcNAc(2)-PP-Dol alpha-1,3-mannosyltransferase activity"/>
    <property type="evidence" value="ECO:0007669"/>
    <property type="project" value="UniProtKB-UniRule"/>
</dbReference>
<evidence type="ECO:0000259" key="12">
    <source>
        <dbReference type="Pfam" id="PF13439"/>
    </source>
</evidence>
<comment type="catalytic activity">
    <reaction evidence="9 10">
        <text>an alpha-D-Man-(1-&gt;3)-beta-D-Man-(1-&gt;4)-beta-D-GlcNAc-(1-&gt;4)-alpha-D-GlcNAc-diphospho-di-trans,poly-cis-dolichol + GDP-alpha-D-mannose = an alpha-D-Man-(1-&gt;3)-[alpha-D-Man-(1-&gt;6)]-beta-D-Man-(1-&gt;4)-beta-D-GlcNAc-(1-&gt;4)-alpha-D-GlcNAc-diphospho-di-trans,poly-cis-dolichol + GDP + H(+)</text>
        <dbReference type="Rhea" id="RHEA:29519"/>
        <dbReference type="Rhea" id="RHEA-COMP:19513"/>
        <dbReference type="Rhea" id="RHEA-COMP:19515"/>
        <dbReference type="ChEBI" id="CHEBI:15378"/>
        <dbReference type="ChEBI" id="CHEBI:57527"/>
        <dbReference type="ChEBI" id="CHEBI:58189"/>
        <dbReference type="ChEBI" id="CHEBI:132510"/>
        <dbReference type="ChEBI" id="CHEBI:132511"/>
        <dbReference type="EC" id="2.4.1.257"/>
    </reaction>
    <physiologicalReaction direction="left-to-right" evidence="9 10">
        <dbReference type="Rhea" id="RHEA:29520"/>
    </physiologicalReaction>
</comment>
<dbReference type="EMBL" id="GGYP01007712">
    <property type="protein sequence ID" value="MDE52483.1"/>
    <property type="molecule type" value="Transcribed_RNA"/>
</dbReference>
<dbReference type="InterPro" id="IPR028098">
    <property type="entry name" value="Glyco_trans_4-like_N"/>
</dbReference>
<evidence type="ECO:0000256" key="7">
    <source>
        <dbReference type="ARBA" id="ARBA00023136"/>
    </source>
</evidence>
<evidence type="ECO:0000256" key="9">
    <source>
        <dbReference type="ARBA" id="ARBA00045104"/>
    </source>
</evidence>
<dbReference type="InterPro" id="IPR001296">
    <property type="entry name" value="Glyco_trans_1"/>
</dbReference>
<comment type="similarity">
    <text evidence="10">Belongs to the glycosyltransferase group 1 family.</text>
</comment>
<evidence type="ECO:0000256" key="8">
    <source>
        <dbReference type="ARBA" id="ARBA00045103"/>
    </source>
</evidence>
<dbReference type="EC" id="2.4.1.132" evidence="10"/>
<keyword evidence="2 10" id="KW-0328">Glycosyltransferase</keyword>
<keyword evidence="6 10" id="KW-1133">Transmembrane helix</keyword>
<dbReference type="PANTHER" id="PTHR45918:SF1">
    <property type="entry name" value="ALPHA-1,3_1,6-MANNOSYLTRANSFERASE ALG2"/>
    <property type="match status" value="1"/>
</dbReference>
<dbReference type="GO" id="GO:0005789">
    <property type="term" value="C:endoplasmic reticulum membrane"/>
    <property type="evidence" value="ECO:0007669"/>
    <property type="project" value="UniProtKB-SubCell"/>
</dbReference>
<dbReference type="Gene3D" id="3.40.50.2000">
    <property type="entry name" value="Glycogen Phosphorylase B"/>
    <property type="match status" value="2"/>
</dbReference>
<comment type="subcellular location">
    <subcellularLocation>
        <location evidence="10">Endoplasmic reticulum membrane</location>
        <topology evidence="10">Single-pass membrane protein</topology>
    </subcellularLocation>
</comment>
<gene>
    <name evidence="13" type="primary">ALG2</name>
    <name evidence="13" type="ORF">g.1528</name>
</gene>
<evidence type="ECO:0000256" key="3">
    <source>
        <dbReference type="ARBA" id="ARBA00022679"/>
    </source>
</evidence>
<keyword evidence="4 10" id="KW-0812">Transmembrane</keyword>
<dbReference type="PANTHER" id="PTHR45918">
    <property type="entry name" value="ALPHA-1,3/1,6-MANNOSYLTRANSFERASE ALG2"/>
    <property type="match status" value="1"/>
</dbReference>
<evidence type="ECO:0000256" key="2">
    <source>
        <dbReference type="ARBA" id="ARBA00022676"/>
    </source>
</evidence>
<accession>A0A6G1SRG3</accession>
<comment type="catalytic activity">
    <reaction evidence="8 10">
        <text>a beta-D-Man-(1-&gt;4)-beta-D-GlcNAc-(1-&gt;4)-alpha-D-GlcNAc-diphospho-di-trans,poly-cis-dolichol + GDP-alpha-D-mannose = an alpha-D-Man-(1-&gt;3)-beta-D-Man-(1-&gt;4)-beta-D-GlcNAc-(1-&gt;4)-alpha-D-GlcNAc-diphospho-di-trans,poly-cis-dolichol + GDP + H(+)</text>
        <dbReference type="Rhea" id="RHEA:29515"/>
        <dbReference type="Rhea" id="RHEA-COMP:19511"/>
        <dbReference type="Rhea" id="RHEA-COMP:19513"/>
        <dbReference type="ChEBI" id="CHEBI:15378"/>
        <dbReference type="ChEBI" id="CHEBI:57527"/>
        <dbReference type="ChEBI" id="CHEBI:58189"/>
        <dbReference type="ChEBI" id="CHEBI:58472"/>
        <dbReference type="ChEBI" id="CHEBI:132510"/>
        <dbReference type="EC" id="2.4.1.132"/>
    </reaction>
    <physiologicalReaction direction="left-to-right" evidence="8 10">
        <dbReference type="Rhea" id="RHEA:29516"/>
    </physiologicalReaction>
</comment>
<evidence type="ECO:0000313" key="13">
    <source>
        <dbReference type="EMBL" id="MDE52483.1"/>
    </source>
</evidence>
<evidence type="ECO:0000256" key="6">
    <source>
        <dbReference type="ARBA" id="ARBA00022989"/>
    </source>
</evidence>
<dbReference type="InterPro" id="IPR027054">
    <property type="entry name" value="ALG2"/>
</dbReference>
<feature type="transmembrane region" description="Helical" evidence="10">
    <location>
        <begin position="77"/>
        <end position="96"/>
    </location>
</feature>
<organism evidence="13">
    <name type="scientific">Aceria tosichella</name>
    <name type="common">wheat curl mite</name>
    <dbReference type="NCBI Taxonomy" id="561515"/>
    <lineage>
        <taxon>Eukaryota</taxon>
        <taxon>Metazoa</taxon>
        <taxon>Ecdysozoa</taxon>
        <taxon>Arthropoda</taxon>
        <taxon>Chelicerata</taxon>
        <taxon>Arachnida</taxon>
        <taxon>Acari</taxon>
        <taxon>Acariformes</taxon>
        <taxon>Trombidiformes</taxon>
        <taxon>Prostigmata</taxon>
        <taxon>Eupodina</taxon>
        <taxon>Eriophyoidea</taxon>
        <taxon>Eriophyidae</taxon>
        <taxon>Eriophyinae</taxon>
        <taxon>Aceriini</taxon>
        <taxon>Aceria</taxon>
    </lineage>
</organism>
<feature type="domain" description="Glycosyltransferase subfamily 4-like N-terminal" evidence="12">
    <location>
        <begin position="18"/>
        <end position="197"/>
    </location>
</feature>
<proteinExistence type="inferred from homology"/>
<evidence type="ECO:0000256" key="10">
    <source>
        <dbReference type="RuleBase" id="RU367136"/>
    </source>
</evidence>
<dbReference type="Pfam" id="PF00534">
    <property type="entry name" value="Glycos_transf_1"/>
    <property type="match status" value="1"/>
</dbReference>
<dbReference type="UniPathway" id="UPA00378"/>
<dbReference type="CDD" id="cd03805">
    <property type="entry name" value="GT4_ALG2-like"/>
    <property type="match status" value="1"/>
</dbReference>
<reference evidence="13" key="1">
    <citation type="submission" date="2018-10" db="EMBL/GenBank/DDBJ databases">
        <title>Transcriptome assembly of Aceria tosichella (Wheat curl mite) Type 2.</title>
        <authorList>
            <person name="Scully E.D."/>
            <person name="Geib S.M."/>
            <person name="Palmer N.A."/>
            <person name="Gupta A.K."/>
            <person name="Sarath G."/>
            <person name="Tatineni S."/>
        </authorList>
    </citation>
    <scope>NUCLEOTIDE SEQUENCE</scope>
    <source>
        <strain evidence="13">LincolnNE</strain>
    </source>
</reference>
<keyword evidence="5" id="KW-0256">Endoplasmic reticulum</keyword>
<dbReference type="EC" id="2.4.1.257" evidence="10"/>
<keyword evidence="3 10" id="KW-0808">Transferase</keyword>
<dbReference type="AlphaFoldDB" id="A0A6G1SRG3"/>